<organism evidence="2 3">
    <name type="scientific">Diversispora epigaea</name>
    <dbReference type="NCBI Taxonomy" id="1348612"/>
    <lineage>
        <taxon>Eukaryota</taxon>
        <taxon>Fungi</taxon>
        <taxon>Fungi incertae sedis</taxon>
        <taxon>Mucoromycota</taxon>
        <taxon>Glomeromycotina</taxon>
        <taxon>Glomeromycetes</taxon>
        <taxon>Diversisporales</taxon>
        <taxon>Diversisporaceae</taxon>
        <taxon>Diversispora</taxon>
    </lineage>
</organism>
<comment type="caution">
    <text evidence="2">The sequence shown here is derived from an EMBL/GenBank/DDBJ whole genome shotgun (WGS) entry which is preliminary data.</text>
</comment>
<keyword evidence="3" id="KW-1185">Reference proteome</keyword>
<gene>
    <name evidence="2" type="ORF">Glove_143g60</name>
</gene>
<dbReference type="AlphaFoldDB" id="A0A397IX32"/>
<evidence type="ECO:0000313" key="2">
    <source>
        <dbReference type="EMBL" id="RHZ79607.1"/>
    </source>
</evidence>
<evidence type="ECO:0000256" key="1">
    <source>
        <dbReference type="SAM" id="MobiDB-lite"/>
    </source>
</evidence>
<feature type="region of interest" description="Disordered" evidence="1">
    <location>
        <begin position="73"/>
        <end position="106"/>
    </location>
</feature>
<proteinExistence type="predicted"/>
<sequence>MKSCENPGATRSPRRDICVLLKHSLKKKPPTFKNFIPQTLTDIDYYTMHMFNAVSHIGNFSDAAVHQTSNNIGRKRTRSNSVNKCEQTQKTPRLLSPQHQRNFPPPLSVCNERRYSRSNSIGDLSCRTQLLAVQDSRYSEPMDCDILPCEFENLDYDMNQSVELNVTSPSTRSQRSHHRQIHIPSVAYTMGRRTDCERCRLRVPGHFAHITNH</sequence>
<dbReference type="EMBL" id="PQFF01000134">
    <property type="protein sequence ID" value="RHZ79607.1"/>
    <property type="molecule type" value="Genomic_DNA"/>
</dbReference>
<feature type="compositionally biased region" description="Polar residues" evidence="1">
    <location>
        <begin position="79"/>
        <end position="101"/>
    </location>
</feature>
<dbReference type="OrthoDB" id="2446291at2759"/>
<name>A0A397IX32_9GLOM</name>
<evidence type="ECO:0000313" key="3">
    <source>
        <dbReference type="Proteomes" id="UP000266861"/>
    </source>
</evidence>
<reference evidence="2 3" key="1">
    <citation type="submission" date="2018-08" db="EMBL/GenBank/DDBJ databases">
        <title>Genome and evolution of the arbuscular mycorrhizal fungus Diversispora epigaea (formerly Glomus versiforme) and its bacterial endosymbionts.</title>
        <authorList>
            <person name="Sun X."/>
            <person name="Fei Z."/>
            <person name="Harrison M."/>
        </authorList>
    </citation>
    <scope>NUCLEOTIDE SEQUENCE [LARGE SCALE GENOMIC DNA]</scope>
    <source>
        <strain evidence="2 3">IT104</strain>
    </source>
</reference>
<accession>A0A397IX32</accession>
<protein>
    <submittedName>
        <fullName evidence="2">Uncharacterized protein</fullName>
    </submittedName>
</protein>
<dbReference type="Proteomes" id="UP000266861">
    <property type="component" value="Unassembled WGS sequence"/>
</dbReference>